<keyword evidence="2" id="KW-0175">Coiled coil</keyword>
<dbReference type="PROSITE" id="PS51352">
    <property type="entry name" value="THIOREDOXIN_2"/>
    <property type="match status" value="1"/>
</dbReference>
<evidence type="ECO:0000259" key="4">
    <source>
        <dbReference type="PROSITE" id="PS51352"/>
    </source>
</evidence>
<evidence type="ECO:0000256" key="2">
    <source>
        <dbReference type="SAM" id="Coils"/>
    </source>
</evidence>
<reference evidence="5" key="1">
    <citation type="submission" date="2021-01" db="EMBL/GenBank/DDBJ databases">
        <authorList>
            <person name="Corre E."/>
            <person name="Pelletier E."/>
            <person name="Niang G."/>
            <person name="Scheremetjew M."/>
            <person name="Finn R."/>
            <person name="Kale V."/>
            <person name="Holt S."/>
            <person name="Cochrane G."/>
            <person name="Meng A."/>
            <person name="Brown T."/>
            <person name="Cohen L."/>
        </authorList>
    </citation>
    <scope>NUCLEOTIDE SEQUENCE</scope>
    <source>
        <strain evidence="5">GSO104</strain>
    </source>
</reference>
<comment type="similarity">
    <text evidence="1">Belongs to the thioredoxin family.</text>
</comment>
<feature type="domain" description="Thioredoxin" evidence="4">
    <location>
        <begin position="326"/>
        <end position="450"/>
    </location>
</feature>
<name>A0A7S4R534_9STRA</name>
<feature type="compositionally biased region" description="Basic and acidic residues" evidence="3">
    <location>
        <begin position="810"/>
        <end position="833"/>
    </location>
</feature>
<dbReference type="PANTHER" id="PTHR43601">
    <property type="entry name" value="THIOREDOXIN, MITOCHONDRIAL"/>
    <property type="match status" value="1"/>
</dbReference>
<dbReference type="GO" id="GO:0045454">
    <property type="term" value="P:cell redox homeostasis"/>
    <property type="evidence" value="ECO:0007669"/>
    <property type="project" value="TreeGrafter"/>
</dbReference>
<dbReference type="SMART" id="SM00580">
    <property type="entry name" value="PUG"/>
    <property type="match status" value="1"/>
</dbReference>
<dbReference type="SUPFAM" id="SSF52833">
    <property type="entry name" value="Thioredoxin-like"/>
    <property type="match status" value="1"/>
</dbReference>
<dbReference type="InterPro" id="IPR018997">
    <property type="entry name" value="PUB_domain"/>
</dbReference>
<organism evidence="5">
    <name type="scientific">Ditylum brightwellii</name>
    <dbReference type="NCBI Taxonomy" id="49249"/>
    <lineage>
        <taxon>Eukaryota</taxon>
        <taxon>Sar</taxon>
        <taxon>Stramenopiles</taxon>
        <taxon>Ochrophyta</taxon>
        <taxon>Bacillariophyta</taxon>
        <taxon>Mediophyceae</taxon>
        <taxon>Lithodesmiophycidae</taxon>
        <taxon>Lithodesmiales</taxon>
        <taxon>Lithodesmiaceae</taxon>
        <taxon>Ditylum</taxon>
    </lineage>
</organism>
<feature type="compositionally biased region" description="Acidic residues" evidence="3">
    <location>
        <begin position="792"/>
        <end position="803"/>
    </location>
</feature>
<feature type="region of interest" description="Disordered" evidence="3">
    <location>
        <begin position="298"/>
        <end position="338"/>
    </location>
</feature>
<dbReference type="EMBL" id="HBNS01016329">
    <property type="protein sequence ID" value="CAE4603742.1"/>
    <property type="molecule type" value="Transcribed_RNA"/>
</dbReference>
<dbReference type="Pfam" id="PF09409">
    <property type="entry name" value="PUB"/>
    <property type="match status" value="1"/>
</dbReference>
<dbReference type="SUPFAM" id="SSF143503">
    <property type="entry name" value="PUG domain-like"/>
    <property type="match status" value="1"/>
</dbReference>
<feature type="region of interest" description="Disordered" evidence="3">
    <location>
        <begin position="733"/>
        <end position="769"/>
    </location>
</feature>
<feature type="region of interest" description="Disordered" evidence="3">
    <location>
        <begin position="786"/>
        <end position="833"/>
    </location>
</feature>
<proteinExistence type="inferred from homology"/>
<dbReference type="InterPro" id="IPR013766">
    <property type="entry name" value="Thioredoxin_domain"/>
</dbReference>
<evidence type="ECO:0000313" key="5">
    <source>
        <dbReference type="EMBL" id="CAE4603742.1"/>
    </source>
</evidence>
<dbReference type="Pfam" id="PF00085">
    <property type="entry name" value="Thioredoxin"/>
    <property type="match status" value="1"/>
</dbReference>
<gene>
    <name evidence="5" type="ORF">DBRI00130_LOCUS13092</name>
</gene>
<feature type="compositionally biased region" description="Polar residues" evidence="3">
    <location>
        <begin position="734"/>
        <end position="746"/>
    </location>
</feature>
<feature type="coiled-coil region" evidence="2">
    <location>
        <begin position="257"/>
        <end position="292"/>
    </location>
</feature>
<dbReference type="Gene3D" id="3.40.30.10">
    <property type="entry name" value="Glutaredoxin"/>
    <property type="match status" value="1"/>
</dbReference>
<dbReference type="CDD" id="cd02947">
    <property type="entry name" value="TRX_family"/>
    <property type="match status" value="1"/>
</dbReference>
<evidence type="ECO:0000256" key="1">
    <source>
        <dbReference type="ARBA" id="ARBA00008987"/>
    </source>
</evidence>
<feature type="compositionally biased region" description="Low complexity" evidence="3">
    <location>
        <begin position="324"/>
        <end position="333"/>
    </location>
</feature>
<dbReference type="CDD" id="cd09212">
    <property type="entry name" value="PUB"/>
    <property type="match status" value="1"/>
</dbReference>
<dbReference type="PANTHER" id="PTHR43601:SF3">
    <property type="entry name" value="THIOREDOXIN, MITOCHONDRIAL"/>
    <property type="match status" value="1"/>
</dbReference>
<dbReference type="InterPro" id="IPR036339">
    <property type="entry name" value="PUB-like_dom_sf"/>
</dbReference>
<dbReference type="AlphaFoldDB" id="A0A7S4R534"/>
<dbReference type="PROSITE" id="PS00194">
    <property type="entry name" value="THIOREDOXIN_1"/>
    <property type="match status" value="1"/>
</dbReference>
<protein>
    <recommendedName>
        <fullName evidence="4">Thioredoxin domain-containing protein</fullName>
    </recommendedName>
</protein>
<feature type="region of interest" description="Disordered" evidence="3">
    <location>
        <begin position="82"/>
        <end position="104"/>
    </location>
</feature>
<feature type="compositionally biased region" description="Acidic residues" evidence="3">
    <location>
        <begin position="632"/>
        <end position="645"/>
    </location>
</feature>
<dbReference type="Gene3D" id="1.20.58.2190">
    <property type="match status" value="1"/>
</dbReference>
<evidence type="ECO:0000256" key="3">
    <source>
        <dbReference type="SAM" id="MobiDB-lite"/>
    </source>
</evidence>
<accession>A0A7S4R534</accession>
<feature type="region of interest" description="Disordered" evidence="3">
    <location>
        <begin position="624"/>
        <end position="645"/>
    </location>
</feature>
<dbReference type="InterPro" id="IPR017937">
    <property type="entry name" value="Thioredoxin_CS"/>
</dbReference>
<dbReference type="InterPro" id="IPR036249">
    <property type="entry name" value="Thioredoxin-like_sf"/>
</dbReference>
<sequence length="833" mass="90383">MSSPKRALQSSNRIASTPAAVSLLIVFCYIGASTSTLLSPSSLSSLFSSKNQWQSTSLFSTKKQQRDGIICGDWICRSVPRGGDSDETAAVADPPSSTGAEEEELSLDERVNAAMKKLGIGPPGEEDATPAAVEECEGGVCPLPSSTTTDDVATREDVHTIATRIAEDMGVNIQIVLAAIGATTTFENDNYDKPQYNEHAARELISAEIEAISAIAEDAEEVKELISEGHDEFLVRRALAFAEMNVGDARAILLADREDEEIEIKEREEAEKAAAEEEAARAKIRAESEMKTVTVDANFDPTALPGSGGTSDAASMGMPGILPQRQQQQQQQQNFPKEANKADVVFEATTADLQRLVMESPVPVLIDVYADWCGPCKALTPALEQMAVKAGGMFRLVKVNSDNERPVSAALEVTALPTIFAVRDGKVVNSFRGMPPDEKFMRDFMVGFLTPGGTFNPPVSNEQKHKFAELSSKLTKVACTASFSFSARERLQDRTSSRLDELVKAYGGDMGDAEGSAKVLRSLLSNVIRDPFETKFRKVNLENKVIASKVGSFPPCVAILKSVGFAMDEDGVALVLGKGKRGVNIAPLLVARDCIDKWIDQNRYKIAAAARKRKDEVERARLSAEAEAAAADADEEEEEEEEEEVDPHACVIKLRIEGKKKVHELEMHGDDPLSKIITLLPVDVEEGQSVQLTCAARRLVVKSTNDVEMSKSLRQHKLFPSAVVVVKVADSNAKAPTTSNGDTTSLAQRAAAQKSKKKGSHTMQSVGIYSKDDNAKSELIDMGGGVWYEHDITDDEGEEDENNSESNTTDEVKEKDDNETVNSKKDEDLSQDE</sequence>